<dbReference type="Proteomes" id="UP000187012">
    <property type="component" value="Unassembled WGS sequence"/>
</dbReference>
<proteinExistence type="predicted"/>
<sequence length="60" mass="6095">MVILNCCYLAGDAVLGVASVLLIPNAGVPDVELLFVLFCGLEFGDPALIPLSVVVAPGVP</sequence>
<keyword evidence="2" id="KW-1185">Reference proteome</keyword>
<dbReference type="AlphaFoldDB" id="A0A1N7S202"/>
<accession>A0A1N7S202</accession>
<protein>
    <submittedName>
        <fullName evidence="1">Uncharacterized protein</fullName>
    </submittedName>
</protein>
<reference evidence="1 2" key="1">
    <citation type="submission" date="2016-12" db="EMBL/GenBank/DDBJ databases">
        <authorList>
            <person name="Song W.-J."/>
            <person name="Kurnit D.M."/>
        </authorList>
    </citation>
    <scope>NUCLEOTIDE SEQUENCE [LARGE SCALE GENOMIC DNA]</scope>
    <source>
        <strain evidence="1 2">STM7296</strain>
    </source>
</reference>
<organism evidence="1 2">
    <name type="scientific">Paraburkholderia ribeironis</name>
    <dbReference type="NCBI Taxonomy" id="1247936"/>
    <lineage>
        <taxon>Bacteria</taxon>
        <taxon>Pseudomonadati</taxon>
        <taxon>Pseudomonadota</taxon>
        <taxon>Betaproteobacteria</taxon>
        <taxon>Burkholderiales</taxon>
        <taxon>Burkholderiaceae</taxon>
        <taxon>Paraburkholderia</taxon>
    </lineage>
</organism>
<evidence type="ECO:0000313" key="2">
    <source>
        <dbReference type="Proteomes" id="UP000187012"/>
    </source>
</evidence>
<evidence type="ECO:0000313" key="1">
    <source>
        <dbReference type="EMBL" id="SIT41374.1"/>
    </source>
</evidence>
<name>A0A1N7S202_9BURK</name>
<dbReference type="EMBL" id="CYGX02000030">
    <property type="protein sequence ID" value="SIT41374.1"/>
    <property type="molecule type" value="Genomic_DNA"/>
</dbReference>
<gene>
    <name evidence="1" type="ORF">BN2475_300019</name>
</gene>